<comment type="similarity">
    <text evidence="2 12">Belongs to the ATPase protein 8 family.</text>
</comment>
<protein>
    <recommendedName>
        <fullName evidence="12">ATP synthase complex subunit 8</fullName>
    </recommendedName>
</protein>
<geneLocation type="mitochondrion" evidence="14"/>
<evidence type="ECO:0000256" key="13">
    <source>
        <dbReference type="SAM" id="Phobius"/>
    </source>
</evidence>
<evidence type="ECO:0000256" key="2">
    <source>
        <dbReference type="ARBA" id="ARBA00008892"/>
    </source>
</evidence>
<evidence type="ECO:0000256" key="6">
    <source>
        <dbReference type="ARBA" id="ARBA00022692"/>
    </source>
</evidence>
<dbReference type="EMBL" id="MK105851">
    <property type="protein sequence ID" value="QIA44531.1"/>
    <property type="molecule type" value="Genomic_DNA"/>
</dbReference>
<evidence type="ECO:0000256" key="5">
    <source>
        <dbReference type="ARBA" id="ARBA00022547"/>
    </source>
</evidence>
<dbReference type="Pfam" id="PF00895">
    <property type="entry name" value="ATP-synt_8"/>
    <property type="match status" value="1"/>
</dbReference>
<evidence type="ECO:0000256" key="9">
    <source>
        <dbReference type="ARBA" id="ARBA00023065"/>
    </source>
</evidence>
<accession>A0A6C0RUR7</accession>
<evidence type="ECO:0000256" key="8">
    <source>
        <dbReference type="ARBA" id="ARBA00022989"/>
    </source>
</evidence>
<evidence type="ECO:0000313" key="14">
    <source>
        <dbReference type="EMBL" id="QIA44531.1"/>
    </source>
</evidence>
<keyword evidence="11 13" id="KW-0472">Membrane</keyword>
<dbReference type="RefSeq" id="YP_009728006.1">
    <property type="nucleotide sequence ID" value="NC_045889.1"/>
</dbReference>
<keyword evidence="6 12" id="KW-0812">Transmembrane</keyword>
<evidence type="ECO:0000256" key="7">
    <source>
        <dbReference type="ARBA" id="ARBA00022781"/>
    </source>
</evidence>
<dbReference type="GO" id="GO:0031966">
    <property type="term" value="C:mitochondrial membrane"/>
    <property type="evidence" value="ECO:0007669"/>
    <property type="project" value="UniProtKB-SubCell"/>
</dbReference>
<evidence type="ECO:0000256" key="12">
    <source>
        <dbReference type="RuleBase" id="RU003661"/>
    </source>
</evidence>
<evidence type="ECO:0000256" key="11">
    <source>
        <dbReference type="ARBA" id="ARBA00023136"/>
    </source>
</evidence>
<dbReference type="GO" id="GO:0015986">
    <property type="term" value="P:proton motive force-driven ATP synthesis"/>
    <property type="evidence" value="ECO:0007669"/>
    <property type="project" value="InterPro"/>
</dbReference>
<dbReference type="GO" id="GO:0045259">
    <property type="term" value="C:proton-transporting ATP synthase complex"/>
    <property type="evidence" value="ECO:0007669"/>
    <property type="project" value="UniProtKB-KW"/>
</dbReference>
<dbReference type="CTD" id="4509"/>
<keyword evidence="7 12" id="KW-0375">Hydrogen ion transport</keyword>
<proteinExistence type="inferred from homology"/>
<gene>
    <name evidence="14" type="primary">ATP8</name>
</gene>
<comment type="subunit">
    <text evidence="3">F-type ATPases have 2 components, CF(1) - the catalytic core - and CF(0) - the membrane proton channel.</text>
</comment>
<name>A0A6C0RUR7_9CUCU</name>
<reference evidence="14" key="1">
    <citation type="journal article" date="2019" name="Mitochondrial DNA Part B Resour">
        <title>The complete mitochondrial genome of hawthorn trunk borer, Platypus contaminatus (Coleoptera: Curculionidae: Platypodinae).</title>
        <authorList>
            <person name="Lai S."/>
            <person name="Zhang L."/>
            <person name="He P."/>
            <person name="Zhou Q."/>
            <person name="Wen Y."/>
            <person name="Dai X."/>
            <person name="Wang J."/>
        </authorList>
    </citation>
    <scope>NUCLEOTIDE SEQUENCE</scope>
</reference>
<dbReference type="GO" id="GO:0015078">
    <property type="term" value="F:proton transmembrane transporter activity"/>
    <property type="evidence" value="ECO:0007669"/>
    <property type="project" value="InterPro"/>
</dbReference>
<keyword evidence="8 13" id="KW-1133">Transmembrane helix</keyword>
<evidence type="ECO:0000256" key="3">
    <source>
        <dbReference type="ARBA" id="ARBA00011291"/>
    </source>
</evidence>
<keyword evidence="5 12" id="KW-0138">CF(0)</keyword>
<evidence type="ECO:0000256" key="10">
    <source>
        <dbReference type="ARBA" id="ARBA00023128"/>
    </source>
</evidence>
<feature type="transmembrane region" description="Helical" evidence="13">
    <location>
        <begin position="6"/>
        <end position="29"/>
    </location>
</feature>
<dbReference type="InterPro" id="IPR001421">
    <property type="entry name" value="ATP8_metazoa"/>
</dbReference>
<dbReference type="AlphaFoldDB" id="A0A6C0RUR7"/>
<organism evidence="14">
    <name type="scientific">Platypus contaminatus</name>
    <dbReference type="NCBI Taxonomy" id="2066526"/>
    <lineage>
        <taxon>Eukaryota</taxon>
        <taxon>Metazoa</taxon>
        <taxon>Ecdysozoa</taxon>
        <taxon>Arthropoda</taxon>
        <taxon>Hexapoda</taxon>
        <taxon>Insecta</taxon>
        <taxon>Pterygota</taxon>
        <taxon>Neoptera</taxon>
        <taxon>Endopterygota</taxon>
        <taxon>Coleoptera</taxon>
        <taxon>Polyphaga</taxon>
        <taxon>Cucujiformia</taxon>
        <taxon>Curculionidae</taxon>
        <taxon>Platypodinae</taxon>
        <taxon>Platypus</taxon>
    </lineage>
</organism>
<dbReference type="GeneID" id="43963562"/>
<keyword evidence="9 12" id="KW-0406">Ion transport</keyword>
<comment type="subcellular location">
    <subcellularLocation>
        <location evidence="1 12">Mitochondrion membrane</location>
        <topology evidence="1 12">Single-pass membrane protein</topology>
    </subcellularLocation>
</comment>
<sequence>MPQMAPYNWTIYLTLTMIFLIIMITINFFNSMNHSTSKTSNTLKNTEFINWKW</sequence>
<evidence type="ECO:0000256" key="1">
    <source>
        <dbReference type="ARBA" id="ARBA00004304"/>
    </source>
</evidence>
<keyword evidence="10 12" id="KW-0496">Mitochondrion</keyword>
<evidence type="ECO:0000256" key="4">
    <source>
        <dbReference type="ARBA" id="ARBA00022448"/>
    </source>
</evidence>
<keyword evidence="4 12" id="KW-0813">Transport</keyword>